<evidence type="ECO:0000256" key="2">
    <source>
        <dbReference type="ARBA" id="ARBA00023315"/>
    </source>
</evidence>
<feature type="domain" description="N-acetyltransferase" evidence="3">
    <location>
        <begin position="50"/>
        <end position="200"/>
    </location>
</feature>
<dbReference type="Pfam" id="PF00583">
    <property type="entry name" value="Acetyltransf_1"/>
    <property type="match status" value="1"/>
</dbReference>
<dbReference type="PANTHER" id="PTHR43800">
    <property type="entry name" value="PEPTIDYL-LYSINE N-ACETYLTRANSFERASE YJAB"/>
    <property type="match status" value="1"/>
</dbReference>
<proteinExistence type="predicted"/>
<organism evidence="4 5">
    <name type="scientific">Ancylobacter aquaticus</name>
    <dbReference type="NCBI Taxonomy" id="100"/>
    <lineage>
        <taxon>Bacteria</taxon>
        <taxon>Pseudomonadati</taxon>
        <taxon>Pseudomonadota</taxon>
        <taxon>Alphaproteobacteria</taxon>
        <taxon>Hyphomicrobiales</taxon>
        <taxon>Xanthobacteraceae</taxon>
        <taxon>Ancylobacter</taxon>
    </lineage>
</organism>
<reference evidence="4 5" key="1">
    <citation type="submission" date="2019-03" db="EMBL/GenBank/DDBJ databases">
        <title>Genomic Encyclopedia of Type Strains, Phase IV (KMG-IV): sequencing the most valuable type-strain genomes for metagenomic binning, comparative biology and taxonomic classification.</title>
        <authorList>
            <person name="Goeker M."/>
        </authorList>
    </citation>
    <scope>NUCLEOTIDE SEQUENCE [LARGE SCALE GENOMIC DNA]</scope>
    <source>
        <strain evidence="4 5">DSM 101</strain>
    </source>
</reference>
<dbReference type="CDD" id="cd04301">
    <property type="entry name" value="NAT_SF"/>
    <property type="match status" value="1"/>
</dbReference>
<dbReference type="RefSeq" id="WP_131836156.1">
    <property type="nucleotide sequence ID" value="NZ_SMFY01000002.1"/>
</dbReference>
<dbReference type="EMBL" id="SMFY01000002">
    <property type="protein sequence ID" value="TCK29076.1"/>
    <property type="molecule type" value="Genomic_DNA"/>
</dbReference>
<evidence type="ECO:0000259" key="3">
    <source>
        <dbReference type="PROSITE" id="PS51186"/>
    </source>
</evidence>
<gene>
    <name evidence="4" type="ORF">EV667_3095</name>
</gene>
<dbReference type="SUPFAM" id="SSF55729">
    <property type="entry name" value="Acyl-CoA N-acyltransferases (Nat)"/>
    <property type="match status" value="1"/>
</dbReference>
<evidence type="ECO:0000256" key="1">
    <source>
        <dbReference type="ARBA" id="ARBA00022679"/>
    </source>
</evidence>
<dbReference type="AlphaFoldDB" id="A0A4V2PJL9"/>
<dbReference type="GO" id="GO:0016747">
    <property type="term" value="F:acyltransferase activity, transferring groups other than amino-acyl groups"/>
    <property type="evidence" value="ECO:0007669"/>
    <property type="project" value="InterPro"/>
</dbReference>
<dbReference type="OrthoDB" id="275336at2"/>
<keyword evidence="2" id="KW-0012">Acyltransferase</keyword>
<dbReference type="Proteomes" id="UP000295030">
    <property type="component" value="Unassembled WGS sequence"/>
</dbReference>
<keyword evidence="5" id="KW-1185">Reference proteome</keyword>
<keyword evidence="1 4" id="KW-0808">Transferase</keyword>
<protein>
    <submittedName>
        <fullName evidence="4">Acetyltransferase (GNAT) family protein</fullName>
    </submittedName>
</protein>
<dbReference type="PROSITE" id="PS51186">
    <property type="entry name" value="GNAT"/>
    <property type="match status" value="1"/>
</dbReference>
<dbReference type="PANTHER" id="PTHR43800:SF1">
    <property type="entry name" value="PEPTIDYL-LYSINE N-ACETYLTRANSFERASE YJAB"/>
    <property type="match status" value="1"/>
</dbReference>
<accession>A0A4V2PJL9</accession>
<dbReference type="InterPro" id="IPR000182">
    <property type="entry name" value="GNAT_dom"/>
</dbReference>
<dbReference type="InterPro" id="IPR016181">
    <property type="entry name" value="Acyl_CoA_acyltransferase"/>
</dbReference>
<comment type="caution">
    <text evidence="4">The sequence shown here is derived from an EMBL/GenBank/DDBJ whole genome shotgun (WGS) entry which is preliminary data.</text>
</comment>
<evidence type="ECO:0000313" key="5">
    <source>
        <dbReference type="Proteomes" id="UP000295030"/>
    </source>
</evidence>
<dbReference type="Gene3D" id="3.40.630.30">
    <property type="match status" value="1"/>
</dbReference>
<evidence type="ECO:0000313" key="4">
    <source>
        <dbReference type="EMBL" id="TCK29076.1"/>
    </source>
</evidence>
<sequence length="208" mass="22650">MTDPAAPLVLNLDGYTPLPPGKIAAVVTMLEMTGPPPPLPERASEGLTLERQHAPAPGWYRALFRRVGEDWLWFSRLAMVDAGLAAILDDPEVDVLVLRKDGVEVGYIELDCRVPGEIELAFVGLVPDMVGSGAGRFMMNRALALAWARQPRRVHVHTCTHDKQGALNFYLKAGFRPYASAVEIVDDPRLTGLLARAAAPHVPVIEAD</sequence>
<name>A0A4V2PJL9_ANCAQ</name>